<evidence type="ECO:0000313" key="8">
    <source>
        <dbReference type="Proteomes" id="UP000243446"/>
    </source>
</evidence>
<dbReference type="GeneID" id="97176707"/>
<protein>
    <submittedName>
        <fullName evidence="7">Integrase</fullName>
    </submittedName>
</protein>
<dbReference type="GO" id="GO:0003677">
    <property type="term" value="F:DNA binding"/>
    <property type="evidence" value="ECO:0007669"/>
    <property type="project" value="UniProtKB-KW"/>
</dbReference>
<dbReference type="GO" id="GO:0008907">
    <property type="term" value="F:integrase activity"/>
    <property type="evidence" value="ECO:0007669"/>
    <property type="project" value="InterPro"/>
</dbReference>
<dbReference type="Gene3D" id="1.10.150.130">
    <property type="match status" value="1"/>
</dbReference>
<evidence type="ECO:0000259" key="6">
    <source>
        <dbReference type="Pfam" id="PF09003"/>
    </source>
</evidence>
<dbReference type="Pfam" id="PF00589">
    <property type="entry name" value="Phage_integrase"/>
    <property type="match status" value="1"/>
</dbReference>
<name>A0A2H9YS84_9GAMM</name>
<evidence type="ECO:0000256" key="3">
    <source>
        <dbReference type="ARBA" id="ARBA00023125"/>
    </source>
</evidence>
<dbReference type="GO" id="GO:0006310">
    <property type="term" value="P:DNA recombination"/>
    <property type="evidence" value="ECO:0007669"/>
    <property type="project" value="UniProtKB-KW"/>
</dbReference>
<evidence type="ECO:0000259" key="5">
    <source>
        <dbReference type="Pfam" id="PF00589"/>
    </source>
</evidence>
<evidence type="ECO:0000313" key="7">
    <source>
        <dbReference type="EMBL" id="PJO75464.1"/>
    </source>
</evidence>
<dbReference type="InterPro" id="IPR016177">
    <property type="entry name" value="DNA-bd_dom_sf"/>
</dbReference>
<dbReference type="Proteomes" id="UP000243446">
    <property type="component" value="Unassembled WGS sequence"/>
</dbReference>
<dbReference type="AlphaFoldDB" id="A0A2H9YS84"/>
<evidence type="ECO:0000256" key="4">
    <source>
        <dbReference type="ARBA" id="ARBA00023172"/>
    </source>
</evidence>
<dbReference type="Gene3D" id="3.30.160.60">
    <property type="entry name" value="Classic Zinc Finger"/>
    <property type="match status" value="1"/>
</dbReference>
<evidence type="ECO:0000256" key="1">
    <source>
        <dbReference type="ARBA" id="ARBA00008857"/>
    </source>
</evidence>
<dbReference type="InterPro" id="IPR015094">
    <property type="entry name" value="Integrase_lambda-typ_DNA-bd_N"/>
</dbReference>
<dbReference type="InterPro" id="IPR010998">
    <property type="entry name" value="Integrase_recombinase_N"/>
</dbReference>
<proteinExistence type="inferred from homology"/>
<dbReference type="InterPro" id="IPR002104">
    <property type="entry name" value="Integrase_catalytic"/>
</dbReference>
<dbReference type="Pfam" id="PF09003">
    <property type="entry name" value="Arm-DNA-bind_1"/>
    <property type="match status" value="1"/>
</dbReference>
<dbReference type="RefSeq" id="WP_100535040.1">
    <property type="nucleotide sequence ID" value="NZ_CBDBYO010000017.1"/>
</dbReference>
<comment type="caution">
    <text evidence="7">The sequence shown here is derived from an EMBL/GenBank/DDBJ whole genome shotgun (WGS) entry which is preliminary data.</text>
</comment>
<dbReference type="SUPFAM" id="SSF56349">
    <property type="entry name" value="DNA breaking-rejoining enzymes"/>
    <property type="match status" value="1"/>
</dbReference>
<gene>
    <name evidence="7" type="ORF">CWI32_07995</name>
</gene>
<keyword evidence="3" id="KW-0238">DNA-binding</keyword>
<feature type="domain" description="Integrase lambda-type N-terminal DNA-binding" evidence="6">
    <location>
        <begin position="1"/>
        <end position="52"/>
    </location>
</feature>
<dbReference type="InterPro" id="IPR013762">
    <property type="entry name" value="Integrase-like_cat_sf"/>
</dbReference>
<comment type="similarity">
    <text evidence="1">Belongs to the 'phage' integrase family.</text>
</comment>
<reference evidence="7 8" key="1">
    <citation type="submission" date="2017-11" db="EMBL/GenBank/DDBJ databases">
        <title>Revising the taxonomy of the Acinetobacter lwoffii group: the description of Acinetobacter pseudolwoffii sp. nov. and emended description of Acinetobacter lwoffii.</title>
        <authorList>
            <person name="Nemec A."/>
            <person name="Radolfova-Krizova L."/>
        </authorList>
    </citation>
    <scope>NUCLEOTIDE SEQUENCE [LARGE SCALE GENOMIC DNA]</scope>
    <source>
        <strain evidence="7 8">ANC 5044</strain>
    </source>
</reference>
<sequence length="373" mass="42390">MARPRTKRNKDLPANLYRSGINTWRYRHPLTGKFHGMGDDKAKAIIAARKLNDLLVPSIDLVASVIGEVTFGEFSKKFLAEKRRKDGRPLAPNSIRTYTHSLNRCAEWEELPLSSITLLRVNKLLDSLPASTSIETRSLLVQIFDLAISKGLVVDNPAAQTIKRYRIKQRKRHTLEGLQDVRSAAPQWLKNAIDLALLTTQRRIDIINMKWSDIWDGYLHVAQEKTTDDPEDDFELLEGAGYVRIKINTELQKVLDRCKDDVVSPFIIHRVPIGKTKNKSQSKEHWTQLEAQYVSREFLNAVKKSNAYPDLSGRQIPSFHEIRALAIHLHKKAGKSAQVLAGHASEKMTEKYASGHEVIWNDADVGIDLPFFD</sequence>
<organism evidence="7 8">
    <name type="scientific">Acinetobacter pseudolwoffii</name>
    <dbReference type="NCBI Taxonomy" id="2053287"/>
    <lineage>
        <taxon>Bacteria</taxon>
        <taxon>Pseudomonadati</taxon>
        <taxon>Pseudomonadota</taxon>
        <taxon>Gammaproteobacteria</taxon>
        <taxon>Moraxellales</taxon>
        <taxon>Moraxellaceae</taxon>
        <taxon>Acinetobacter</taxon>
    </lineage>
</organism>
<dbReference type="InterPro" id="IPR011010">
    <property type="entry name" value="DNA_brk_join_enz"/>
</dbReference>
<dbReference type="Gene3D" id="1.10.443.10">
    <property type="entry name" value="Intergrase catalytic core"/>
    <property type="match status" value="1"/>
</dbReference>
<dbReference type="SUPFAM" id="SSF54171">
    <property type="entry name" value="DNA-binding domain"/>
    <property type="match status" value="1"/>
</dbReference>
<keyword evidence="4" id="KW-0233">DNA recombination</keyword>
<dbReference type="EMBL" id="PHRG01000003">
    <property type="protein sequence ID" value="PJO75464.1"/>
    <property type="molecule type" value="Genomic_DNA"/>
</dbReference>
<keyword evidence="2" id="KW-0229">DNA integration</keyword>
<evidence type="ECO:0000256" key="2">
    <source>
        <dbReference type="ARBA" id="ARBA00022908"/>
    </source>
</evidence>
<feature type="domain" description="Tyr recombinase" evidence="5">
    <location>
        <begin position="184"/>
        <end position="353"/>
    </location>
</feature>
<accession>A0A2H9YS84</accession>